<evidence type="ECO:0000256" key="7">
    <source>
        <dbReference type="SAM" id="Phobius"/>
    </source>
</evidence>
<evidence type="ECO:0000313" key="10">
    <source>
        <dbReference type="Proteomes" id="UP000027138"/>
    </source>
</evidence>
<feature type="transmembrane region" description="Helical" evidence="7">
    <location>
        <begin position="222"/>
        <end position="240"/>
    </location>
</feature>
<dbReference type="InterPro" id="IPR008978">
    <property type="entry name" value="HSP20-like_chaperone"/>
</dbReference>
<dbReference type="KEGG" id="jcu:105629340"/>
<keyword evidence="7" id="KW-0472">Membrane</keyword>
<evidence type="ECO:0000256" key="6">
    <source>
        <dbReference type="SAM" id="MobiDB-lite"/>
    </source>
</evidence>
<feature type="compositionally biased region" description="Basic and acidic residues" evidence="6">
    <location>
        <begin position="119"/>
        <end position="158"/>
    </location>
</feature>
<evidence type="ECO:0000259" key="8">
    <source>
        <dbReference type="PROSITE" id="PS01031"/>
    </source>
</evidence>
<reference evidence="9 10" key="1">
    <citation type="journal article" date="2014" name="PLoS ONE">
        <title>Global Analysis of Gene Expression Profiles in Physic Nut (Jatropha curcas L.) Seedlings Exposed to Salt Stress.</title>
        <authorList>
            <person name="Zhang L."/>
            <person name="Zhang C."/>
            <person name="Wu P."/>
            <person name="Chen Y."/>
            <person name="Li M."/>
            <person name="Jiang H."/>
            <person name="Wu G."/>
        </authorList>
    </citation>
    <scope>NUCLEOTIDE SEQUENCE [LARGE SCALE GENOMIC DNA]</scope>
    <source>
        <strain evidence="10">cv. GZQX0401</strain>
        <tissue evidence="9">Young leaves</tissue>
    </source>
</reference>
<dbReference type="PANTHER" id="PTHR43670:SF124">
    <property type="entry name" value="SHSP DOMAIN-CONTAINING PROTEIN"/>
    <property type="match status" value="1"/>
</dbReference>
<dbReference type="STRING" id="180498.A0A067L381"/>
<keyword evidence="3" id="KW-0611">Plant defense</keyword>
<dbReference type="AlphaFoldDB" id="A0A067L381"/>
<feature type="region of interest" description="Disordered" evidence="6">
    <location>
        <begin position="97"/>
        <end position="173"/>
    </location>
</feature>
<feature type="compositionally biased region" description="Polar residues" evidence="6">
    <location>
        <begin position="163"/>
        <end position="172"/>
    </location>
</feature>
<dbReference type="EMBL" id="KK914286">
    <property type="protein sequence ID" value="KDP42921.1"/>
    <property type="molecule type" value="Genomic_DNA"/>
</dbReference>
<dbReference type="OrthoDB" id="1431247at2759"/>
<dbReference type="InterPro" id="IPR002068">
    <property type="entry name" value="A-crystallin/Hsp20_dom"/>
</dbReference>
<evidence type="ECO:0000256" key="5">
    <source>
        <dbReference type="RuleBase" id="RU003616"/>
    </source>
</evidence>
<feature type="compositionally biased region" description="Polar residues" evidence="6">
    <location>
        <begin position="103"/>
        <end position="118"/>
    </location>
</feature>
<dbReference type="Pfam" id="PF00011">
    <property type="entry name" value="HSP20"/>
    <property type="match status" value="1"/>
</dbReference>
<dbReference type="PROSITE" id="PS01031">
    <property type="entry name" value="SHSP"/>
    <property type="match status" value="1"/>
</dbReference>
<dbReference type="GO" id="GO:0005886">
    <property type="term" value="C:plasma membrane"/>
    <property type="evidence" value="ECO:0007669"/>
    <property type="project" value="UniProtKB-SubCell"/>
</dbReference>
<keyword evidence="10" id="KW-1185">Reference proteome</keyword>
<evidence type="ECO:0000256" key="1">
    <source>
        <dbReference type="ARBA" id="ARBA00004162"/>
    </source>
</evidence>
<dbReference type="GO" id="GO:0034605">
    <property type="term" value="P:cellular response to heat"/>
    <property type="evidence" value="ECO:0007669"/>
    <property type="project" value="TreeGrafter"/>
</dbReference>
<dbReference type="Gene3D" id="2.60.40.790">
    <property type="match status" value="1"/>
</dbReference>
<proteinExistence type="inferred from homology"/>
<evidence type="ECO:0000256" key="2">
    <source>
        <dbReference type="ARBA" id="ARBA00022475"/>
    </source>
</evidence>
<dbReference type="Proteomes" id="UP000027138">
    <property type="component" value="Unassembled WGS sequence"/>
</dbReference>
<name>A0A067L381_JATCU</name>
<dbReference type="SUPFAM" id="SSF49764">
    <property type="entry name" value="HSP20-like chaperones"/>
    <property type="match status" value="1"/>
</dbReference>
<protein>
    <recommendedName>
        <fullName evidence="8">SHSP domain-containing protein</fullName>
    </recommendedName>
</protein>
<evidence type="ECO:0000256" key="3">
    <source>
        <dbReference type="ARBA" id="ARBA00022821"/>
    </source>
</evidence>
<accession>A0A067L381</accession>
<keyword evidence="7" id="KW-0812">Transmembrane</keyword>
<sequence>MAQINHVVYEDFEPTAEWQLDAGHDTLLVYLPGFKKEQLKVQVTSAGKLKISGERPLDHNKRSRFVKEIQIPLIYETEKISAKYEGGILKIKHLKSPRPASKLQENLNSSSQETQENQELQKPKNELKDDKNGIEKAAEEIPSKKTNENSVPEKKPEKDEEMTNSNGKNSSAVADGLGEAEKFQSNKHEVSQERNGNGESKLVQYKLVFGSLVTEIKKPRKSTNMVVAAGLLVLLIGFYVKS</sequence>
<dbReference type="CDD" id="cd06464">
    <property type="entry name" value="ACD_sHsps-like"/>
    <property type="match status" value="1"/>
</dbReference>
<keyword evidence="7" id="KW-1133">Transmembrane helix</keyword>
<dbReference type="GO" id="GO:0006952">
    <property type="term" value="P:defense response"/>
    <property type="evidence" value="ECO:0007669"/>
    <property type="project" value="UniProtKB-KW"/>
</dbReference>
<evidence type="ECO:0000256" key="4">
    <source>
        <dbReference type="PROSITE-ProRule" id="PRU00285"/>
    </source>
</evidence>
<gene>
    <name evidence="9" type="ORF">JCGZ_23863</name>
</gene>
<comment type="similarity">
    <text evidence="4 5">Belongs to the small heat shock protein (HSP20) family.</text>
</comment>
<feature type="domain" description="SHSP" evidence="8">
    <location>
        <begin position="7"/>
        <end position="110"/>
    </location>
</feature>
<keyword evidence="2" id="KW-1003">Cell membrane</keyword>
<organism evidence="9 10">
    <name type="scientific">Jatropha curcas</name>
    <name type="common">Barbados nut</name>
    <dbReference type="NCBI Taxonomy" id="180498"/>
    <lineage>
        <taxon>Eukaryota</taxon>
        <taxon>Viridiplantae</taxon>
        <taxon>Streptophyta</taxon>
        <taxon>Embryophyta</taxon>
        <taxon>Tracheophyta</taxon>
        <taxon>Spermatophyta</taxon>
        <taxon>Magnoliopsida</taxon>
        <taxon>eudicotyledons</taxon>
        <taxon>Gunneridae</taxon>
        <taxon>Pentapetalae</taxon>
        <taxon>rosids</taxon>
        <taxon>fabids</taxon>
        <taxon>Malpighiales</taxon>
        <taxon>Euphorbiaceae</taxon>
        <taxon>Crotonoideae</taxon>
        <taxon>Jatropheae</taxon>
        <taxon>Jatropha</taxon>
    </lineage>
</organism>
<comment type="subcellular location">
    <subcellularLocation>
        <location evidence="1">Cell membrane</location>
        <topology evidence="1">Single-pass membrane protein</topology>
    </subcellularLocation>
</comment>
<evidence type="ECO:0000313" key="9">
    <source>
        <dbReference type="EMBL" id="KDP42921.1"/>
    </source>
</evidence>
<dbReference type="PANTHER" id="PTHR43670">
    <property type="entry name" value="HEAT SHOCK PROTEIN 26"/>
    <property type="match status" value="1"/>
</dbReference>